<dbReference type="GO" id="GO:0016987">
    <property type="term" value="F:sigma factor activity"/>
    <property type="evidence" value="ECO:0007669"/>
    <property type="project" value="UniProtKB-KW"/>
</dbReference>
<dbReference type="EMBL" id="JACXAA010000001">
    <property type="protein sequence ID" value="MBD2751706.1"/>
    <property type="molecule type" value="Genomic_DNA"/>
</dbReference>
<keyword evidence="3" id="KW-0804">Transcription</keyword>
<name>A0A927GBS6_9BACT</name>
<accession>A0A927GBS6</accession>
<dbReference type="Pfam" id="PF04542">
    <property type="entry name" value="Sigma70_r2"/>
    <property type="match status" value="1"/>
</dbReference>
<keyword evidence="6" id="KW-1185">Reference proteome</keyword>
<organism evidence="5 6">
    <name type="scientific">Spirosoma validum</name>
    <dbReference type="NCBI Taxonomy" id="2771355"/>
    <lineage>
        <taxon>Bacteria</taxon>
        <taxon>Pseudomonadati</taxon>
        <taxon>Bacteroidota</taxon>
        <taxon>Cytophagia</taxon>
        <taxon>Cytophagales</taxon>
        <taxon>Cytophagaceae</taxon>
        <taxon>Spirosoma</taxon>
    </lineage>
</organism>
<dbReference type="SUPFAM" id="SSF88946">
    <property type="entry name" value="Sigma2 domain of RNA polymerase sigma factors"/>
    <property type="match status" value="1"/>
</dbReference>
<dbReference type="Gene3D" id="1.10.1740.10">
    <property type="match status" value="1"/>
</dbReference>
<evidence type="ECO:0000313" key="6">
    <source>
        <dbReference type="Proteomes" id="UP000653797"/>
    </source>
</evidence>
<dbReference type="RefSeq" id="WP_191037342.1">
    <property type="nucleotide sequence ID" value="NZ_JACXAA010000001.1"/>
</dbReference>
<comment type="caution">
    <text evidence="5">The sequence shown here is derived from an EMBL/GenBank/DDBJ whole genome shotgun (WGS) entry which is preliminary data.</text>
</comment>
<dbReference type="PANTHER" id="PTHR43133">
    <property type="entry name" value="RNA POLYMERASE ECF-TYPE SIGMA FACTO"/>
    <property type="match status" value="1"/>
</dbReference>
<sequence length="192" mass="21186">MNETFIIHPTINSSESLGNGENFLNGLNTDTTSAFSALYDQYAAMLLGVIVKIVRDENEALPLLEATFRNVRSQISEFQPAKQPLFTWLLLIARNTALDTLEKRKAINQSAFQLTTSGKVTVSGSPSANMSLLTSASAQSVDLQLKELLDKVLFKNCTPEEAANSLDIPVKLARQKLRLAMQQLRSSQKIDQ</sequence>
<dbReference type="AlphaFoldDB" id="A0A927GBS6"/>
<feature type="domain" description="RNA polymerase sigma-70 region 2" evidence="4">
    <location>
        <begin position="38"/>
        <end position="105"/>
    </location>
</feature>
<reference evidence="5" key="1">
    <citation type="submission" date="2020-09" db="EMBL/GenBank/DDBJ databases">
        <authorList>
            <person name="Kim M.K."/>
        </authorList>
    </citation>
    <scope>NUCLEOTIDE SEQUENCE</scope>
    <source>
        <strain evidence="5">BT704</strain>
    </source>
</reference>
<evidence type="ECO:0000256" key="2">
    <source>
        <dbReference type="ARBA" id="ARBA00023082"/>
    </source>
</evidence>
<gene>
    <name evidence="5" type="ORF">IC230_02285</name>
</gene>
<dbReference type="PANTHER" id="PTHR43133:SF62">
    <property type="entry name" value="RNA POLYMERASE SIGMA FACTOR SIGZ"/>
    <property type="match status" value="1"/>
</dbReference>
<evidence type="ECO:0000259" key="4">
    <source>
        <dbReference type="Pfam" id="PF04542"/>
    </source>
</evidence>
<keyword evidence="1" id="KW-0805">Transcription regulation</keyword>
<evidence type="ECO:0000256" key="3">
    <source>
        <dbReference type="ARBA" id="ARBA00023163"/>
    </source>
</evidence>
<protein>
    <submittedName>
        <fullName evidence="5">Sigma-70 family RNA polymerase sigma factor</fullName>
    </submittedName>
</protein>
<dbReference type="Proteomes" id="UP000653797">
    <property type="component" value="Unassembled WGS sequence"/>
</dbReference>
<keyword evidence="2" id="KW-0731">Sigma factor</keyword>
<evidence type="ECO:0000256" key="1">
    <source>
        <dbReference type="ARBA" id="ARBA00023015"/>
    </source>
</evidence>
<dbReference type="InterPro" id="IPR039425">
    <property type="entry name" value="RNA_pol_sigma-70-like"/>
</dbReference>
<dbReference type="InterPro" id="IPR007627">
    <property type="entry name" value="RNA_pol_sigma70_r2"/>
</dbReference>
<dbReference type="InterPro" id="IPR013325">
    <property type="entry name" value="RNA_pol_sigma_r2"/>
</dbReference>
<evidence type="ECO:0000313" key="5">
    <source>
        <dbReference type="EMBL" id="MBD2751706.1"/>
    </source>
</evidence>
<proteinExistence type="predicted"/>
<dbReference type="GO" id="GO:0006352">
    <property type="term" value="P:DNA-templated transcription initiation"/>
    <property type="evidence" value="ECO:0007669"/>
    <property type="project" value="InterPro"/>
</dbReference>